<keyword evidence="2" id="KW-0378">Hydrolase</keyword>
<proteinExistence type="inferred from homology"/>
<evidence type="ECO:0000259" key="3">
    <source>
        <dbReference type="Pfam" id="PF00857"/>
    </source>
</evidence>
<feature type="domain" description="Isochorismatase-like" evidence="3">
    <location>
        <begin position="27"/>
        <end position="217"/>
    </location>
</feature>
<reference evidence="4 5" key="1">
    <citation type="submission" date="2021-01" db="EMBL/GenBank/DDBJ databases">
        <title>Cercospora kikuchii MAFF 305040 whole genome shotgun sequence.</title>
        <authorList>
            <person name="Kashiwa T."/>
            <person name="Suzuki T."/>
        </authorList>
    </citation>
    <scope>NUCLEOTIDE SEQUENCE [LARGE SCALE GENOMIC DNA]</scope>
    <source>
        <strain evidence="4 5">MAFF 305040</strain>
    </source>
</reference>
<dbReference type="Pfam" id="PF00857">
    <property type="entry name" value="Isochorismatase"/>
    <property type="match status" value="1"/>
</dbReference>
<evidence type="ECO:0000256" key="1">
    <source>
        <dbReference type="ARBA" id="ARBA00006336"/>
    </source>
</evidence>
<comment type="similarity">
    <text evidence="1">Belongs to the isochorismatase family.</text>
</comment>
<organism evidence="4 5">
    <name type="scientific">Cercospora kikuchii</name>
    <dbReference type="NCBI Taxonomy" id="84275"/>
    <lineage>
        <taxon>Eukaryota</taxon>
        <taxon>Fungi</taxon>
        <taxon>Dikarya</taxon>
        <taxon>Ascomycota</taxon>
        <taxon>Pezizomycotina</taxon>
        <taxon>Dothideomycetes</taxon>
        <taxon>Dothideomycetidae</taxon>
        <taxon>Mycosphaerellales</taxon>
        <taxon>Mycosphaerellaceae</taxon>
        <taxon>Cercospora</taxon>
    </lineage>
</organism>
<keyword evidence="5" id="KW-1185">Reference proteome</keyword>
<dbReference type="AlphaFoldDB" id="A0A9P3CS17"/>
<evidence type="ECO:0000313" key="5">
    <source>
        <dbReference type="Proteomes" id="UP000825890"/>
    </source>
</evidence>
<dbReference type="InterPro" id="IPR000868">
    <property type="entry name" value="Isochorismatase-like_dom"/>
</dbReference>
<comment type="caution">
    <text evidence="4">The sequence shown here is derived from an EMBL/GenBank/DDBJ whole genome shotgun (WGS) entry which is preliminary data.</text>
</comment>
<name>A0A9P3CS17_9PEZI</name>
<dbReference type="InterPro" id="IPR050272">
    <property type="entry name" value="Isochorismatase-like_hydrls"/>
</dbReference>
<dbReference type="PANTHER" id="PTHR43540">
    <property type="entry name" value="PEROXYUREIDOACRYLATE/UREIDOACRYLATE AMIDOHYDROLASE-RELATED"/>
    <property type="match status" value="1"/>
</dbReference>
<dbReference type="GO" id="GO:0016787">
    <property type="term" value="F:hydrolase activity"/>
    <property type="evidence" value="ECO:0007669"/>
    <property type="project" value="UniProtKB-KW"/>
</dbReference>
<accession>A0A9P3CS17</accession>
<evidence type="ECO:0000256" key="2">
    <source>
        <dbReference type="ARBA" id="ARBA00022801"/>
    </source>
</evidence>
<dbReference type="Gene3D" id="3.40.50.850">
    <property type="entry name" value="Isochorismatase-like"/>
    <property type="match status" value="1"/>
</dbReference>
<dbReference type="GeneID" id="68294324"/>
<dbReference type="Proteomes" id="UP000825890">
    <property type="component" value="Unassembled WGS sequence"/>
</dbReference>
<protein>
    <recommendedName>
        <fullName evidence="3">Isochorismatase-like domain-containing protein</fullName>
    </recommendedName>
</protein>
<evidence type="ECO:0000313" key="4">
    <source>
        <dbReference type="EMBL" id="GIZ45590.1"/>
    </source>
</evidence>
<dbReference type="RefSeq" id="XP_044660077.1">
    <property type="nucleotide sequence ID" value="XM_044804142.1"/>
</dbReference>
<dbReference type="SUPFAM" id="SSF52499">
    <property type="entry name" value="Isochorismatase-like hydrolases"/>
    <property type="match status" value="1"/>
</dbReference>
<dbReference type="OrthoDB" id="167809at2759"/>
<dbReference type="InterPro" id="IPR036380">
    <property type="entry name" value="Isochorismatase-like_sf"/>
</dbReference>
<sequence>MTYNRHCVAAKPYDWPHPPSELSRKTTALVIIDMQRDFCEQGGYLSQQGYDIHPVRAIIPRIRMLLDFCRDLGYQIYHTREGHRPDLSDLPERELFRSRLNPAKLGIGDQGPLGRLLVRGQPGHDIIPELYPREGEPIIDKPGKGAFANTDFDLLLKVKGIQNLILCGVTTDVCVHSTMREANDRGYDCLLVEDACAASNKELHDFAVMSTKAEGGVFGAVSSANNITLMLGDDDEEEHES</sequence>
<dbReference type="PANTHER" id="PTHR43540:SF9">
    <property type="entry name" value="FAMILY HYDROLASE, PUTATIVE (AFU_ORTHOLOGUE AFUA_2G08700)-RELATED"/>
    <property type="match status" value="1"/>
</dbReference>
<gene>
    <name evidence="4" type="ORF">CKM354_000874900</name>
</gene>
<dbReference type="EMBL" id="BOLY01000005">
    <property type="protein sequence ID" value="GIZ45590.1"/>
    <property type="molecule type" value="Genomic_DNA"/>
</dbReference>
<dbReference type="CDD" id="cd00431">
    <property type="entry name" value="cysteine_hydrolases"/>
    <property type="match status" value="1"/>
</dbReference>